<feature type="domain" description="CopG-like ribbon-helix-helix" evidence="1">
    <location>
        <begin position="16"/>
        <end position="53"/>
    </location>
</feature>
<protein>
    <recommendedName>
        <fullName evidence="1">CopG-like ribbon-helix-helix domain-containing protein</fullName>
    </recommendedName>
</protein>
<proteinExistence type="predicted"/>
<dbReference type="RefSeq" id="WP_190707429.1">
    <property type="nucleotide sequence ID" value="NZ_JAMPKX010000020.1"/>
</dbReference>
<keyword evidence="3" id="KW-1185">Reference proteome</keyword>
<sequence length="58" mass="6475">MRDALLTTVPTKKPKVSVVMDEELKAALEAWAAQESRTVSNLCELILRDAARENGYLK</sequence>
<dbReference type="SUPFAM" id="SSF47598">
    <property type="entry name" value="Ribbon-helix-helix"/>
    <property type="match status" value="1"/>
</dbReference>
<evidence type="ECO:0000313" key="3">
    <source>
        <dbReference type="Proteomes" id="UP001482513"/>
    </source>
</evidence>
<organism evidence="2 3">
    <name type="scientific">Leptolyngbya subtilissima DQ-A4</name>
    <dbReference type="NCBI Taxonomy" id="2933933"/>
    <lineage>
        <taxon>Bacteria</taxon>
        <taxon>Bacillati</taxon>
        <taxon>Cyanobacteriota</taxon>
        <taxon>Cyanophyceae</taxon>
        <taxon>Leptolyngbyales</taxon>
        <taxon>Leptolyngbyaceae</taxon>
        <taxon>Leptolyngbya group</taxon>
        <taxon>Leptolyngbya</taxon>
    </lineage>
</organism>
<reference evidence="2 3" key="1">
    <citation type="submission" date="2022-04" db="EMBL/GenBank/DDBJ databases">
        <title>Positive selection, recombination, and allopatry shape intraspecific diversity of widespread and dominant cyanobacteria.</title>
        <authorList>
            <person name="Wei J."/>
            <person name="Shu W."/>
            <person name="Hu C."/>
        </authorList>
    </citation>
    <scope>NUCLEOTIDE SEQUENCE [LARGE SCALE GENOMIC DNA]</scope>
    <source>
        <strain evidence="2 3">DQ-A4</strain>
    </source>
</reference>
<comment type="caution">
    <text evidence="2">The sequence shown here is derived from an EMBL/GenBank/DDBJ whole genome shotgun (WGS) entry which is preliminary data.</text>
</comment>
<dbReference type="Pfam" id="PF07878">
    <property type="entry name" value="RHH_5"/>
    <property type="match status" value="1"/>
</dbReference>
<evidence type="ECO:0000313" key="2">
    <source>
        <dbReference type="EMBL" id="MEP0950107.1"/>
    </source>
</evidence>
<dbReference type="InterPro" id="IPR010985">
    <property type="entry name" value="Ribbon_hlx_hlx"/>
</dbReference>
<evidence type="ECO:0000259" key="1">
    <source>
        <dbReference type="Pfam" id="PF07878"/>
    </source>
</evidence>
<dbReference type="EMBL" id="JAMPKX010000020">
    <property type="protein sequence ID" value="MEP0950107.1"/>
    <property type="molecule type" value="Genomic_DNA"/>
</dbReference>
<gene>
    <name evidence="2" type="ORF">NC992_24755</name>
</gene>
<dbReference type="Proteomes" id="UP001482513">
    <property type="component" value="Unassembled WGS sequence"/>
</dbReference>
<dbReference type="InterPro" id="IPR012869">
    <property type="entry name" value="RHH_5"/>
</dbReference>
<accession>A0ABV0KBE8</accession>
<name>A0ABV0KBE8_9CYAN</name>